<feature type="region of interest" description="Disordered" evidence="4">
    <location>
        <begin position="68"/>
        <end position="91"/>
    </location>
</feature>
<evidence type="ECO:0000256" key="4">
    <source>
        <dbReference type="SAM" id="MobiDB-lite"/>
    </source>
</evidence>
<evidence type="ECO:0000313" key="7">
    <source>
        <dbReference type="Proteomes" id="UP000436284"/>
    </source>
</evidence>
<comment type="similarity">
    <text evidence="1">Belongs to the TRAP family.</text>
</comment>
<dbReference type="PANTHER" id="PTHR34474:SF4">
    <property type="entry name" value="HEME OXYGENASE (STAPHYLOBILIN-PRODUCING) 1"/>
    <property type="match status" value="1"/>
</dbReference>
<keyword evidence="7" id="KW-1185">Reference proteome</keyword>
<organism evidence="6 7">
    <name type="scientific">Salinicoccus hispanicus</name>
    <dbReference type="NCBI Taxonomy" id="157225"/>
    <lineage>
        <taxon>Bacteria</taxon>
        <taxon>Bacillati</taxon>
        <taxon>Bacillota</taxon>
        <taxon>Bacilli</taxon>
        <taxon>Bacillales</taxon>
        <taxon>Staphylococcaceae</taxon>
        <taxon>Salinicoccus</taxon>
    </lineage>
</organism>
<gene>
    <name evidence="6" type="ORF">GQ671_10355</name>
</gene>
<reference evidence="6 7" key="1">
    <citation type="submission" date="2019-12" db="EMBL/GenBank/DDBJ databases">
        <title>Salinicoccus cyprini sp. nov., isolated from gastro-intestinal tract of mirror carp, Cyprinus carpio var. specularis, collected from Gobind Sagar Reservoir, Himachal Pradesh, India.</title>
        <authorList>
            <person name="Talwar C."/>
            <person name="Singh A.K."/>
            <person name="Lal R."/>
            <person name="Negi R.K."/>
        </authorList>
    </citation>
    <scope>NUCLEOTIDE SEQUENCE [LARGE SCALE GENOMIC DNA]</scope>
    <source>
        <strain evidence="6 7">J-82</strain>
    </source>
</reference>
<sequence length="111" mass="12642">MIKAVNRISVQKGRVQEVAERFSKAKSVHTFDGFVLMEVLIKEGTEKEDVIEVCTTWEDHESFKAWRESRATQKAHASGDSEKKPQAEDNPILGAELSTYEVFVQHHPETK</sequence>
<dbReference type="RefSeq" id="WP_160656667.1">
    <property type="nucleotide sequence ID" value="NZ_JBHRWU010000001.1"/>
</dbReference>
<dbReference type="OrthoDB" id="384737at2"/>
<dbReference type="InterPro" id="IPR011008">
    <property type="entry name" value="Dimeric_a/b-barrel"/>
</dbReference>
<dbReference type="PROSITE" id="PS51725">
    <property type="entry name" value="ABM"/>
    <property type="match status" value="1"/>
</dbReference>
<dbReference type="Pfam" id="PF03992">
    <property type="entry name" value="ABM"/>
    <property type="match status" value="1"/>
</dbReference>
<evidence type="ECO:0000256" key="1">
    <source>
        <dbReference type="ARBA" id="ARBA00009267"/>
    </source>
</evidence>
<dbReference type="PANTHER" id="PTHR34474">
    <property type="entry name" value="SIGNAL TRANSDUCTION PROTEIN TRAP"/>
    <property type="match status" value="1"/>
</dbReference>
<dbReference type="Gene3D" id="3.30.70.100">
    <property type="match status" value="1"/>
</dbReference>
<proteinExistence type="inferred from homology"/>
<comment type="caution">
    <text evidence="6">The sequence shown here is derived from an EMBL/GenBank/DDBJ whole genome shotgun (WGS) entry which is preliminary data.</text>
</comment>
<protein>
    <recommendedName>
        <fullName evidence="2">Signal transduction protein TRAP</fullName>
    </recommendedName>
    <alternativeName>
        <fullName evidence="3">Target of RNAIII-activating protein</fullName>
    </alternativeName>
</protein>
<dbReference type="InterPro" id="IPR007138">
    <property type="entry name" value="ABM_dom"/>
</dbReference>
<evidence type="ECO:0000256" key="2">
    <source>
        <dbReference type="ARBA" id="ARBA00018486"/>
    </source>
</evidence>
<evidence type="ECO:0000259" key="5">
    <source>
        <dbReference type="PROSITE" id="PS51725"/>
    </source>
</evidence>
<dbReference type="InterPro" id="IPR050404">
    <property type="entry name" value="Heme-degrading_MO"/>
</dbReference>
<name>A0A6N8U0R3_9STAP</name>
<feature type="domain" description="ABM" evidence="5">
    <location>
        <begin position="2"/>
        <end position="93"/>
    </location>
</feature>
<accession>A0A6N8U0R3</accession>
<dbReference type="AlphaFoldDB" id="A0A6N8U0R3"/>
<dbReference type="Proteomes" id="UP000436284">
    <property type="component" value="Unassembled WGS sequence"/>
</dbReference>
<dbReference type="SUPFAM" id="SSF54909">
    <property type="entry name" value="Dimeric alpha+beta barrel"/>
    <property type="match status" value="1"/>
</dbReference>
<feature type="compositionally biased region" description="Basic and acidic residues" evidence="4">
    <location>
        <begin position="68"/>
        <end position="87"/>
    </location>
</feature>
<evidence type="ECO:0000313" key="6">
    <source>
        <dbReference type="EMBL" id="MXQ51664.1"/>
    </source>
</evidence>
<evidence type="ECO:0000256" key="3">
    <source>
        <dbReference type="ARBA" id="ARBA00032861"/>
    </source>
</evidence>
<dbReference type="EMBL" id="WUUK01000004">
    <property type="protein sequence ID" value="MXQ51664.1"/>
    <property type="molecule type" value="Genomic_DNA"/>
</dbReference>